<dbReference type="PANTHER" id="PTHR15503:SF45">
    <property type="entry name" value="RNA-DIRECTED DNA POLYMERASE HOMOLOG"/>
    <property type="match status" value="1"/>
</dbReference>
<proteinExistence type="predicted"/>
<dbReference type="AlphaFoldDB" id="A0AA38TJW3"/>
<keyword evidence="2" id="KW-1185">Reference proteome</keyword>
<dbReference type="InterPro" id="IPR032567">
    <property type="entry name" value="RTL1-rel"/>
</dbReference>
<comment type="caution">
    <text evidence="1">The sequence shown here is derived from an EMBL/GenBank/DDBJ whole genome shotgun (WGS) entry which is preliminary data.</text>
</comment>
<evidence type="ECO:0000313" key="1">
    <source>
        <dbReference type="EMBL" id="KAJ9552792.1"/>
    </source>
</evidence>
<sequence length="95" mass="10711">MVIKESRAPVKGDNSRHKNAESFKEGECCILARIVDKEVKEKRIQDFPVVSVYPEVFPEELPGLPLHRQVEFHIDLVPGAAPVSKSPYRLAPSEM</sequence>
<name>A0AA38TJW3_9ASTR</name>
<evidence type="ECO:0008006" key="3">
    <source>
        <dbReference type="Google" id="ProtNLM"/>
    </source>
</evidence>
<organism evidence="1 2">
    <name type="scientific">Centaurea solstitialis</name>
    <name type="common">yellow star-thistle</name>
    <dbReference type="NCBI Taxonomy" id="347529"/>
    <lineage>
        <taxon>Eukaryota</taxon>
        <taxon>Viridiplantae</taxon>
        <taxon>Streptophyta</taxon>
        <taxon>Embryophyta</taxon>
        <taxon>Tracheophyta</taxon>
        <taxon>Spermatophyta</taxon>
        <taxon>Magnoliopsida</taxon>
        <taxon>eudicotyledons</taxon>
        <taxon>Gunneridae</taxon>
        <taxon>Pentapetalae</taxon>
        <taxon>asterids</taxon>
        <taxon>campanulids</taxon>
        <taxon>Asterales</taxon>
        <taxon>Asteraceae</taxon>
        <taxon>Carduoideae</taxon>
        <taxon>Cardueae</taxon>
        <taxon>Centaureinae</taxon>
        <taxon>Centaurea</taxon>
    </lineage>
</organism>
<evidence type="ECO:0000313" key="2">
    <source>
        <dbReference type="Proteomes" id="UP001172457"/>
    </source>
</evidence>
<dbReference type="Proteomes" id="UP001172457">
    <property type="component" value="Chromosome 4"/>
</dbReference>
<dbReference type="EMBL" id="JARYMX010000004">
    <property type="protein sequence ID" value="KAJ9552792.1"/>
    <property type="molecule type" value="Genomic_DNA"/>
</dbReference>
<accession>A0AA38TJW3</accession>
<protein>
    <recommendedName>
        <fullName evidence="3">Reverse transcriptase domain-containing protein</fullName>
    </recommendedName>
</protein>
<dbReference type="PANTHER" id="PTHR15503">
    <property type="entry name" value="LDOC1 RELATED"/>
    <property type="match status" value="1"/>
</dbReference>
<reference evidence="1" key="1">
    <citation type="submission" date="2023-03" db="EMBL/GenBank/DDBJ databases">
        <title>Chromosome-scale reference genome and RAD-based genetic map of yellow starthistle (Centaurea solstitialis) reveal putative structural variation and QTLs associated with invader traits.</title>
        <authorList>
            <person name="Reatini B."/>
            <person name="Cang F.A."/>
            <person name="Jiang Q."/>
            <person name="Mckibben M.T.W."/>
            <person name="Barker M.S."/>
            <person name="Rieseberg L.H."/>
            <person name="Dlugosch K.M."/>
        </authorList>
    </citation>
    <scope>NUCLEOTIDE SEQUENCE</scope>
    <source>
        <strain evidence="1">CAN-66</strain>
        <tissue evidence="1">Leaf</tissue>
    </source>
</reference>
<gene>
    <name evidence="1" type="ORF">OSB04_016837</name>
</gene>